<dbReference type="Proteomes" id="UP000201411">
    <property type="component" value="Segment"/>
</dbReference>
<protein>
    <submittedName>
        <fullName evidence="1">Major capsid protein</fullName>
    </submittedName>
</protein>
<evidence type="ECO:0000313" key="1">
    <source>
        <dbReference type="EMBL" id="ANN87066.1"/>
    </source>
</evidence>
<dbReference type="RefSeq" id="YP_009279167.1">
    <property type="nucleotide sequence ID" value="NC_031011.1"/>
</dbReference>
<reference evidence="1 2" key="1">
    <citation type="submission" date="2016-04" db="EMBL/GenBank/DDBJ databases">
        <title>Genetic Characterization of ShigActive phages.</title>
        <authorList>
            <person name="Das C.R."/>
            <person name="Woolston J."/>
            <person name="Li M."/>
            <person name="Sulakvelidze A."/>
            <person name="Soffer N."/>
        </authorList>
    </citation>
    <scope>NUCLEOTIDE SEQUENCE [LARGE SCALE GENOMIC DNA]</scope>
</reference>
<name>A0A193H1C5_9CAUD</name>
<keyword evidence="2" id="KW-1185">Reference proteome</keyword>
<evidence type="ECO:0000313" key="2">
    <source>
        <dbReference type="Proteomes" id="UP000201411"/>
    </source>
</evidence>
<dbReference type="KEGG" id="vg:29062458"/>
<dbReference type="GeneID" id="29062458"/>
<dbReference type="EMBL" id="KX130862">
    <property type="protein sequence ID" value="ANN87066.1"/>
    <property type="molecule type" value="Genomic_DNA"/>
</dbReference>
<sequence>MTIKTKAELLNKWKPLLEGEGLPEIANSKQAIIAKIFENQEKDFQTDYRNNKERKN</sequence>
<proteinExistence type="predicted"/>
<accession>A0A193H1C5</accession>
<organism evidence="1 2">
    <name type="scientific">Shigella phage SHFML-26</name>
    <dbReference type="NCBI Taxonomy" id="1863009"/>
    <lineage>
        <taxon>Viruses</taxon>
        <taxon>Duplodnaviria</taxon>
        <taxon>Heunggongvirae</taxon>
        <taxon>Uroviricota</taxon>
        <taxon>Caudoviricetes</taxon>
        <taxon>Pantevenvirales</taxon>
        <taxon>Straboviridae</taxon>
        <taxon>Tevenvirinae</taxon>
        <taxon>Tequatrovirus</taxon>
        <taxon>Tequatrovirus shfml26</taxon>
    </lineage>
</organism>